<name>A0A7K1U209_9BACT</name>
<organism evidence="1 2">
    <name type="scientific">Chitinophaga tropicalis</name>
    <dbReference type="NCBI Taxonomy" id="2683588"/>
    <lineage>
        <taxon>Bacteria</taxon>
        <taxon>Pseudomonadati</taxon>
        <taxon>Bacteroidota</taxon>
        <taxon>Chitinophagia</taxon>
        <taxon>Chitinophagales</taxon>
        <taxon>Chitinophagaceae</taxon>
        <taxon>Chitinophaga</taxon>
    </lineage>
</organism>
<accession>A0A7K1U209</accession>
<keyword evidence="2" id="KW-1185">Reference proteome</keyword>
<protein>
    <recommendedName>
        <fullName evidence="3">Lipoprotein</fullName>
    </recommendedName>
</protein>
<comment type="caution">
    <text evidence="1">The sequence shown here is derived from an EMBL/GenBank/DDBJ whole genome shotgun (WGS) entry which is preliminary data.</text>
</comment>
<reference evidence="1 2" key="1">
    <citation type="submission" date="2019-12" db="EMBL/GenBank/DDBJ databases">
        <title>Chitinophaga sp. strain ysch24 (GDMCC 1.1355), whole genome shotgun sequence.</title>
        <authorList>
            <person name="Zhang X."/>
        </authorList>
    </citation>
    <scope>NUCLEOTIDE SEQUENCE [LARGE SCALE GENOMIC DNA]</scope>
    <source>
        <strain evidence="2">ysch24</strain>
    </source>
</reference>
<dbReference type="Proteomes" id="UP000461730">
    <property type="component" value="Unassembled WGS sequence"/>
</dbReference>
<proteinExistence type="predicted"/>
<dbReference type="RefSeq" id="WP_157305814.1">
    <property type="nucleotide sequence ID" value="NZ_WRXN01000003.1"/>
</dbReference>
<evidence type="ECO:0000313" key="2">
    <source>
        <dbReference type="Proteomes" id="UP000461730"/>
    </source>
</evidence>
<dbReference type="PROSITE" id="PS51257">
    <property type="entry name" value="PROKAR_LIPOPROTEIN"/>
    <property type="match status" value="1"/>
</dbReference>
<evidence type="ECO:0000313" key="1">
    <source>
        <dbReference type="EMBL" id="MVT08391.1"/>
    </source>
</evidence>
<sequence>MKLPAAILAIVTIILLGACTQSDKKKTIVSNGNNVSKTTIDEEKPQNIDSIRLDSILQEAVKICAQDIHNETFKKEYIATMPDSSFQVHIRINSGFIFTKEHPHLIIRRYTPDLIYINIFAKTGNGFQQVLSHSESHLEYTGDTIRDINGDNLKDFVVNRYGSSGCCLKAFSNVYLLRSDNRSFSNNIEFINPTFSPEEHIIRGVCYGQPGETDLYKYRWNNETVDTVEYISYEKNNKEQKTGKLIVSDHRPYGSNYKVLRQLNSVPAEYKKIEGYNWFTGKGY</sequence>
<dbReference type="EMBL" id="WRXN01000003">
    <property type="protein sequence ID" value="MVT08391.1"/>
    <property type="molecule type" value="Genomic_DNA"/>
</dbReference>
<evidence type="ECO:0008006" key="3">
    <source>
        <dbReference type="Google" id="ProtNLM"/>
    </source>
</evidence>
<gene>
    <name evidence="1" type="ORF">GO493_08990</name>
</gene>
<dbReference type="AlphaFoldDB" id="A0A7K1U209"/>